<keyword evidence="3" id="KW-1185">Reference proteome</keyword>
<organism evidence="2 3">
    <name type="scientific">Araneus ventricosus</name>
    <name type="common">Orbweaver spider</name>
    <name type="synonym">Epeira ventricosa</name>
    <dbReference type="NCBI Taxonomy" id="182803"/>
    <lineage>
        <taxon>Eukaryota</taxon>
        <taxon>Metazoa</taxon>
        <taxon>Ecdysozoa</taxon>
        <taxon>Arthropoda</taxon>
        <taxon>Chelicerata</taxon>
        <taxon>Arachnida</taxon>
        <taxon>Araneae</taxon>
        <taxon>Araneomorphae</taxon>
        <taxon>Entelegynae</taxon>
        <taxon>Araneoidea</taxon>
        <taxon>Araneidae</taxon>
        <taxon>Araneus</taxon>
    </lineage>
</organism>
<evidence type="ECO:0000313" key="3">
    <source>
        <dbReference type="Proteomes" id="UP000499080"/>
    </source>
</evidence>
<protein>
    <submittedName>
        <fullName evidence="2">Uncharacterized protein</fullName>
    </submittedName>
</protein>
<reference evidence="2 3" key="1">
    <citation type="journal article" date="2019" name="Sci. Rep.">
        <title>Orb-weaving spider Araneus ventricosus genome elucidates the spidroin gene catalogue.</title>
        <authorList>
            <person name="Kono N."/>
            <person name="Nakamura H."/>
            <person name="Ohtoshi R."/>
            <person name="Moran D.A.P."/>
            <person name="Shinohara A."/>
            <person name="Yoshida Y."/>
            <person name="Fujiwara M."/>
            <person name="Mori M."/>
            <person name="Tomita M."/>
            <person name="Arakawa K."/>
        </authorList>
    </citation>
    <scope>NUCLEOTIDE SEQUENCE [LARGE SCALE GENOMIC DNA]</scope>
</reference>
<comment type="caution">
    <text evidence="2">The sequence shown here is derived from an EMBL/GenBank/DDBJ whole genome shotgun (WGS) entry which is preliminary data.</text>
</comment>
<name>A0A4Y2RUN1_ARAVE</name>
<proteinExistence type="predicted"/>
<accession>A0A4Y2RUN1</accession>
<sequence>RPAGSATKVPVHSGDIRSTNPDHIGGYRLANATFSGMETKFGLVLPKFRTTVVNTQ</sequence>
<feature type="region of interest" description="Disordered" evidence="1">
    <location>
        <begin position="1"/>
        <end position="20"/>
    </location>
</feature>
<evidence type="ECO:0000256" key="1">
    <source>
        <dbReference type="SAM" id="MobiDB-lite"/>
    </source>
</evidence>
<dbReference type="AlphaFoldDB" id="A0A4Y2RUN1"/>
<gene>
    <name evidence="2" type="ORF">AVEN_255056_1</name>
</gene>
<dbReference type="OrthoDB" id="6408507at2759"/>
<dbReference type="Proteomes" id="UP000499080">
    <property type="component" value="Unassembled WGS sequence"/>
</dbReference>
<evidence type="ECO:0000313" key="2">
    <source>
        <dbReference type="EMBL" id="GBN79567.1"/>
    </source>
</evidence>
<feature type="non-terminal residue" evidence="2">
    <location>
        <position position="1"/>
    </location>
</feature>
<dbReference type="EMBL" id="BGPR01018589">
    <property type="protein sequence ID" value="GBN79567.1"/>
    <property type="molecule type" value="Genomic_DNA"/>
</dbReference>